<evidence type="ECO:0000313" key="3">
    <source>
        <dbReference type="Proteomes" id="UP000092743"/>
    </source>
</evidence>
<dbReference type="AlphaFoldDB" id="A0A9W3S6K7"/>
<evidence type="ECO:0008006" key="4">
    <source>
        <dbReference type="Google" id="ProtNLM"/>
    </source>
</evidence>
<proteinExistence type="predicted"/>
<sequence length="64" mass="7137">MIEDPIAASVFGLLIACSAWLGYITYEPIKQWAWSDVKQNKKAHGNGSFEKKQVVISISRKVGK</sequence>
<evidence type="ECO:0000313" key="2">
    <source>
        <dbReference type="EMBL" id="ANS45889.1"/>
    </source>
</evidence>
<dbReference type="Proteomes" id="UP000092743">
    <property type="component" value="Chromosome"/>
</dbReference>
<gene>
    <name evidence="2" type="ORF">BT246_04510</name>
</gene>
<keyword evidence="1" id="KW-0812">Transmembrane</keyword>
<feature type="transmembrane region" description="Helical" evidence="1">
    <location>
        <begin position="6"/>
        <end position="26"/>
    </location>
</feature>
<evidence type="ECO:0000256" key="1">
    <source>
        <dbReference type="SAM" id="Phobius"/>
    </source>
</evidence>
<organism evidence="2 3">
    <name type="scientific">Bacillus thuringiensis</name>
    <dbReference type="NCBI Taxonomy" id="1428"/>
    <lineage>
        <taxon>Bacteria</taxon>
        <taxon>Bacillati</taxon>
        <taxon>Bacillota</taxon>
        <taxon>Bacilli</taxon>
        <taxon>Bacillales</taxon>
        <taxon>Bacillaceae</taxon>
        <taxon>Bacillus</taxon>
        <taxon>Bacillus cereus group</taxon>
    </lineage>
</organism>
<dbReference type="RefSeq" id="WP_206768376.1">
    <property type="nucleotide sequence ID" value="NZ_CP015350.1"/>
</dbReference>
<keyword evidence="1" id="KW-0472">Membrane</keyword>
<name>A0A9W3S6K7_BACTU</name>
<reference evidence="2 3" key="1">
    <citation type="submission" date="2016-04" db="EMBL/GenBank/DDBJ databases">
        <title>High quality genome of the nematocidal Bacillus thuringiensis MYBT18246.</title>
        <authorList>
            <person name="Hollensteiner J."/>
            <person name="Poehlein A."/>
            <person name="Sproeer C."/>
            <person name="Bunk B."/>
            <person name="Rosenstiel P."/>
            <person name="Schulenburg H."/>
            <person name="Liesegang H."/>
        </authorList>
    </citation>
    <scope>NUCLEOTIDE SEQUENCE [LARGE SCALE GENOMIC DNA]</scope>
    <source>
        <strain evidence="2 3">MYBT18246</strain>
    </source>
</reference>
<dbReference type="EMBL" id="CP015350">
    <property type="protein sequence ID" value="ANS45889.1"/>
    <property type="molecule type" value="Genomic_DNA"/>
</dbReference>
<protein>
    <recommendedName>
        <fullName evidence="4">Phage protein</fullName>
    </recommendedName>
</protein>
<accession>A0A9W3S6K7</accession>
<keyword evidence="1" id="KW-1133">Transmembrane helix</keyword>